<feature type="region of interest" description="Disordered" evidence="1">
    <location>
        <begin position="321"/>
        <end position="368"/>
    </location>
</feature>
<sequence length="368" mass="41124">MGKDKSRAATSRKLKSKSRAPVTNTEERLYYGDGSYLWFDSGEERTCFLTLFSKRVVAPPRIVPECLPELLVKSTLIELTVEQLGQIAGLPYQGDNVSHYGGEDWVLNNDGRILNELGITELIRHASGRPTIHSANPKGRLLLYIVSRIIKPRKHGHTIMSGEDLKLIHAIMHTAPINWAKFVMINMTIVASTDHDHLLPYSFLVMDILERFKATTTVGLLTKATKLWTISAQTFTKRSDNAAPTTAAPRHTATAPSPAEPQARANLASIVDSLHRLHLKVDGIDGYLERLDEAVQRQGYAMNAYFQRVSYVPPPYHGTFFGQVYGDEDEDDASYAPSSSPDEDEFDDAIDGDEMDDDDEEEETEDED</sequence>
<feature type="region of interest" description="Disordered" evidence="1">
    <location>
        <begin position="239"/>
        <end position="261"/>
    </location>
</feature>
<organism evidence="2 3">
    <name type="scientific">Cuscuta campestris</name>
    <dbReference type="NCBI Taxonomy" id="132261"/>
    <lineage>
        <taxon>Eukaryota</taxon>
        <taxon>Viridiplantae</taxon>
        <taxon>Streptophyta</taxon>
        <taxon>Embryophyta</taxon>
        <taxon>Tracheophyta</taxon>
        <taxon>Spermatophyta</taxon>
        <taxon>Magnoliopsida</taxon>
        <taxon>eudicotyledons</taxon>
        <taxon>Gunneridae</taxon>
        <taxon>Pentapetalae</taxon>
        <taxon>asterids</taxon>
        <taxon>lamiids</taxon>
        <taxon>Solanales</taxon>
        <taxon>Convolvulaceae</taxon>
        <taxon>Cuscuteae</taxon>
        <taxon>Cuscuta</taxon>
        <taxon>Cuscuta subgen. Grammica</taxon>
        <taxon>Cuscuta sect. Cleistogrammica</taxon>
    </lineage>
</organism>
<feature type="region of interest" description="Disordered" evidence="1">
    <location>
        <begin position="1"/>
        <end position="20"/>
    </location>
</feature>
<name>A0A484LAW8_9ASTE</name>
<gene>
    <name evidence="2" type="ORF">CCAM_LOCUS15190</name>
</gene>
<reference evidence="2 3" key="1">
    <citation type="submission" date="2018-04" db="EMBL/GenBank/DDBJ databases">
        <authorList>
            <person name="Vogel A."/>
        </authorList>
    </citation>
    <scope>NUCLEOTIDE SEQUENCE [LARGE SCALE GENOMIC DNA]</scope>
</reference>
<evidence type="ECO:0000256" key="1">
    <source>
        <dbReference type="SAM" id="MobiDB-lite"/>
    </source>
</evidence>
<proteinExistence type="predicted"/>
<evidence type="ECO:0000313" key="2">
    <source>
        <dbReference type="EMBL" id="VFQ73414.1"/>
    </source>
</evidence>
<dbReference type="EMBL" id="OOIL02001193">
    <property type="protein sequence ID" value="VFQ73414.1"/>
    <property type="molecule type" value="Genomic_DNA"/>
</dbReference>
<keyword evidence="3" id="KW-1185">Reference proteome</keyword>
<protein>
    <submittedName>
        <fullName evidence="2">Uncharacterized protein</fullName>
    </submittedName>
</protein>
<feature type="compositionally biased region" description="Acidic residues" evidence="1">
    <location>
        <begin position="341"/>
        <end position="368"/>
    </location>
</feature>
<feature type="compositionally biased region" description="Low complexity" evidence="1">
    <location>
        <begin position="242"/>
        <end position="257"/>
    </location>
</feature>
<accession>A0A484LAW8</accession>
<evidence type="ECO:0000313" key="3">
    <source>
        <dbReference type="Proteomes" id="UP000595140"/>
    </source>
</evidence>
<dbReference type="AlphaFoldDB" id="A0A484LAW8"/>
<dbReference type="Proteomes" id="UP000595140">
    <property type="component" value="Unassembled WGS sequence"/>
</dbReference>